<evidence type="ECO:0000259" key="1">
    <source>
        <dbReference type="Pfam" id="PF09361"/>
    </source>
</evidence>
<protein>
    <recommendedName>
        <fullName evidence="1">Phasin domain-containing protein</fullName>
    </recommendedName>
</protein>
<dbReference type="RefSeq" id="WP_016389738.1">
    <property type="nucleotide sequence ID" value="NZ_JARGOU010000002.1"/>
</dbReference>
<accession>A0AB33Z4R0</accession>
<dbReference type="AlphaFoldDB" id="A0AB33Z4R0"/>
<feature type="domain" description="Phasin" evidence="1">
    <location>
        <begin position="7"/>
        <end position="98"/>
    </location>
</feature>
<reference evidence="2 3" key="1">
    <citation type="journal article" date="2013" name="Genome Announc.">
        <title>Genome Sequence of the Pyrene- and Fluoranthene-Degrading Bacterium Cycloclasticus sp. Strain PY97M.</title>
        <authorList>
            <person name="Cui Z."/>
            <person name="Xu G."/>
            <person name="Li Q."/>
            <person name="Gao W."/>
            <person name="Zheng L."/>
        </authorList>
    </citation>
    <scope>NUCLEOTIDE SEQUENCE [LARGE SCALE GENOMIC DNA]</scope>
    <source>
        <strain evidence="2 3">PY97M</strain>
    </source>
</reference>
<dbReference type="Proteomes" id="UP000015462">
    <property type="component" value="Unassembled WGS sequence"/>
</dbReference>
<organism evidence="2 3">
    <name type="scientific">Cycloclasticus pugetii</name>
    <dbReference type="NCBI Taxonomy" id="34068"/>
    <lineage>
        <taxon>Bacteria</taxon>
        <taxon>Pseudomonadati</taxon>
        <taxon>Pseudomonadota</taxon>
        <taxon>Gammaproteobacteria</taxon>
        <taxon>Thiotrichales</taxon>
        <taxon>Piscirickettsiaceae</taxon>
        <taxon>Cycloclasticus</taxon>
    </lineage>
</organism>
<evidence type="ECO:0000313" key="2">
    <source>
        <dbReference type="EMBL" id="EPD14193.1"/>
    </source>
</evidence>
<evidence type="ECO:0000313" key="3">
    <source>
        <dbReference type="Proteomes" id="UP000015462"/>
    </source>
</evidence>
<proteinExistence type="predicted"/>
<comment type="caution">
    <text evidence="2">The sequence shown here is derived from an EMBL/GenBank/DDBJ whole genome shotgun (WGS) entry which is preliminary data.</text>
</comment>
<name>A0AB33Z4R0_9GAMM</name>
<gene>
    <name evidence="2" type="ORF">L196_01810</name>
</gene>
<dbReference type="EMBL" id="ASHL01000001">
    <property type="protein sequence ID" value="EPD14193.1"/>
    <property type="molecule type" value="Genomic_DNA"/>
</dbReference>
<dbReference type="Pfam" id="PF09361">
    <property type="entry name" value="Phasin_2"/>
    <property type="match status" value="1"/>
</dbReference>
<keyword evidence="3" id="KW-1185">Reference proteome</keyword>
<sequence>MNDFNAFAAPITKLIELNKTHFKKMAAAQQEAAKNYAELAEARIKAATNINNPEALNAFAKEQVELAQSSLEKFVADSKSLFEDTKAYNEQVLNIVKESAAALTPKK</sequence>
<dbReference type="InterPro" id="IPR018968">
    <property type="entry name" value="Phasin"/>
</dbReference>